<evidence type="ECO:0000313" key="2">
    <source>
        <dbReference type="Proteomes" id="UP000626109"/>
    </source>
</evidence>
<name>A0A813I9M9_POLGL</name>
<gene>
    <name evidence="1" type="ORF">PGLA2088_LOCUS5336</name>
</gene>
<dbReference type="Gene3D" id="2.130.10.10">
    <property type="entry name" value="YVTN repeat-like/Quinoprotein amine dehydrogenase"/>
    <property type="match status" value="1"/>
</dbReference>
<proteinExistence type="predicted"/>
<dbReference type="InterPro" id="IPR011044">
    <property type="entry name" value="Quino_amine_DH_bsu"/>
</dbReference>
<accession>A0A813I9M9</accession>
<protein>
    <submittedName>
        <fullName evidence="1">Uncharacterized protein</fullName>
    </submittedName>
</protein>
<organism evidence="1 2">
    <name type="scientific">Polarella glacialis</name>
    <name type="common">Dinoflagellate</name>
    <dbReference type="NCBI Taxonomy" id="89957"/>
    <lineage>
        <taxon>Eukaryota</taxon>
        <taxon>Sar</taxon>
        <taxon>Alveolata</taxon>
        <taxon>Dinophyceae</taxon>
        <taxon>Suessiales</taxon>
        <taxon>Suessiaceae</taxon>
        <taxon>Polarella</taxon>
    </lineage>
</organism>
<evidence type="ECO:0000313" key="1">
    <source>
        <dbReference type="EMBL" id="CAE8647033.1"/>
    </source>
</evidence>
<dbReference type="SUPFAM" id="SSF50969">
    <property type="entry name" value="YVTN repeat-like/Quinoprotein amine dehydrogenase"/>
    <property type="match status" value="1"/>
</dbReference>
<dbReference type="EMBL" id="CAJNNW010005047">
    <property type="protein sequence ID" value="CAE8647033.1"/>
    <property type="molecule type" value="Genomic_DNA"/>
</dbReference>
<dbReference type="InterPro" id="IPR015943">
    <property type="entry name" value="WD40/YVTN_repeat-like_dom_sf"/>
</dbReference>
<dbReference type="AlphaFoldDB" id="A0A813I9M9"/>
<comment type="caution">
    <text evidence="1">The sequence shown here is derived from an EMBL/GenBank/DDBJ whole genome shotgun (WGS) entry which is preliminary data.</text>
</comment>
<sequence length="297" mass="29979">MLASALHSLVVVECHTGDALSRGSVGAAESPPLLDVLLEGTATSLGWDALGPRVAVAVAGGSTDRVRFFRVAPGGKSAASEDVALPAGAGATDVSVCCVHDQNKTWAAVSCTDGALRLIDASPGRAASVVRTSYSHGVAATAVELSMDGRIIASGSASGHVVVQPFQGSPGLSPLPGLAEASEAPIAGLRFSPLRQDVLAACDEAGNLQDGQAGYPAAVCGAFQCLSVGRMWVSRVPGGGVRWLLVASLKGVGEAFIRLRCEAAVCGCFPYLTLAIEGGEWAVYPAADEPDEQAGPG</sequence>
<reference evidence="1" key="1">
    <citation type="submission" date="2021-02" db="EMBL/GenBank/DDBJ databases">
        <authorList>
            <person name="Dougan E. K."/>
            <person name="Rhodes N."/>
            <person name="Thang M."/>
            <person name="Chan C."/>
        </authorList>
    </citation>
    <scope>NUCLEOTIDE SEQUENCE</scope>
</reference>
<dbReference type="Proteomes" id="UP000626109">
    <property type="component" value="Unassembled WGS sequence"/>
</dbReference>